<dbReference type="Proteomes" id="UP001180715">
    <property type="component" value="Unassembled WGS sequence"/>
</dbReference>
<keyword evidence="3" id="KW-0349">Heme</keyword>
<proteinExistence type="inferred from homology"/>
<keyword evidence="3" id="KW-0004">4Fe-4S</keyword>
<dbReference type="SUPFAM" id="SSF102114">
    <property type="entry name" value="Radical SAM enzymes"/>
    <property type="match status" value="1"/>
</dbReference>
<dbReference type="NCBIfam" id="TIGR00539">
    <property type="entry name" value="hemN_rel"/>
    <property type="match status" value="1"/>
</dbReference>
<dbReference type="CDD" id="cd01335">
    <property type="entry name" value="Radical_SAM"/>
    <property type="match status" value="1"/>
</dbReference>
<dbReference type="InterPro" id="IPR007197">
    <property type="entry name" value="rSAM"/>
</dbReference>
<keyword evidence="3" id="KW-0963">Cytoplasm</keyword>
<dbReference type="PROSITE" id="PS51918">
    <property type="entry name" value="RADICAL_SAM"/>
    <property type="match status" value="1"/>
</dbReference>
<protein>
    <recommendedName>
        <fullName evidence="2 3">Heme chaperone HemW</fullName>
    </recommendedName>
</protein>
<dbReference type="EMBL" id="JAVDXX010000001">
    <property type="protein sequence ID" value="MDR7293502.1"/>
    <property type="molecule type" value="Genomic_DNA"/>
</dbReference>
<feature type="domain" description="Radical SAM core" evidence="4">
    <location>
        <begin position="23"/>
        <end position="267"/>
    </location>
</feature>
<reference evidence="5" key="1">
    <citation type="submission" date="2023-07" db="EMBL/GenBank/DDBJ databases">
        <title>Sequencing the genomes of 1000 actinobacteria strains.</title>
        <authorList>
            <person name="Klenk H.-P."/>
        </authorList>
    </citation>
    <scope>NUCLEOTIDE SEQUENCE</scope>
    <source>
        <strain evidence="5">DSM 13068</strain>
    </source>
</reference>
<dbReference type="InterPro" id="IPR006638">
    <property type="entry name" value="Elp3/MiaA/NifB-like_rSAM"/>
</dbReference>
<comment type="function">
    <text evidence="3">Probably acts as a heme chaperone, transferring heme to an unknown acceptor. Binds one molecule of heme per monomer, possibly covalently. Binds 1 [4Fe-4S] cluster. The cluster is coordinated with 3 cysteines and an exchangeable S-adenosyl-L-methionine.</text>
</comment>
<sequence>MAQLPEGDPAPADGALTRESVADAHERSLSFYVHIPFCAVRCGYCDFNTYTATELGHGASQDTYALAAAREVDFSSEVLRRAGAVPRELSTVFFGGGTPTLLPAGDLVMILERARSLYGVAPDAEVTTEANPDSVTPESLAELRAGGFTRVSFGMQSAVPHVLSTLDRTHSPERVSQAVQWARDAGLDVSVDLIYGTPGESIADWQASLDAALALEPDHVSAYSLIVEPGTKLAAQMRRGEVPMVDEDDHAEKYELADVVLADAGFSWYEVSNWARSEKHQARHNVAYWRNQDWWGIGPGAHSHIGGIRWWNVKHPSAYQQRIDAGVSPALAREVPSADARHLENIMLSIRLASGLPVSMLSLSERGRLPGFVARGLGHIVDGAGNEKPTPEDGDRFTLTLKGRLLADGLVLELIEN</sequence>
<evidence type="ECO:0000313" key="6">
    <source>
        <dbReference type="Proteomes" id="UP001180715"/>
    </source>
</evidence>
<evidence type="ECO:0000313" key="5">
    <source>
        <dbReference type="EMBL" id="MDR7293502.1"/>
    </source>
</evidence>
<dbReference type="SFLD" id="SFLDF00562">
    <property type="entry name" value="HemN-like__clustered_with_heat"/>
    <property type="match status" value="1"/>
</dbReference>
<keyword evidence="3" id="KW-0408">Iron</keyword>
<dbReference type="SFLD" id="SFLDG01065">
    <property type="entry name" value="anaerobic_coproporphyrinogen-I"/>
    <property type="match status" value="1"/>
</dbReference>
<organism evidence="5 6">
    <name type="scientific">Pseudoglutamicibacter albus</name>
    <dbReference type="NCBI Taxonomy" id="98671"/>
    <lineage>
        <taxon>Bacteria</taxon>
        <taxon>Bacillati</taxon>
        <taxon>Actinomycetota</taxon>
        <taxon>Actinomycetes</taxon>
        <taxon>Micrococcales</taxon>
        <taxon>Micrococcaceae</taxon>
        <taxon>Pseudoglutamicibacter</taxon>
    </lineage>
</organism>
<comment type="subcellular location">
    <subcellularLocation>
        <location evidence="3">Cytoplasm</location>
    </subcellularLocation>
</comment>
<dbReference type="SMART" id="SM00729">
    <property type="entry name" value="Elp3"/>
    <property type="match status" value="1"/>
</dbReference>
<evidence type="ECO:0000256" key="3">
    <source>
        <dbReference type="RuleBase" id="RU364116"/>
    </source>
</evidence>
<dbReference type="RefSeq" id="WP_310246494.1">
    <property type="nucleotide sequence ID" value="NZ_JAVDXX010000001.1"/>
</dbReference>
<keyword evidence="6" id="KW-1185">Reference proteome</keyword>
<evidence type="ECO:0000256" key="1">
    <source>
        <dbReference type="ARBA" id="ARBA00006100"/>
    </source>
</evidence>
<gene>
    <name evidence="5" type="ORF">J2S67_000770</name>
</gene>
<evidence type="ECO:0000256" key="2">
    <source>
        <dbReference type="ARBA" id="ARBA00017228"/>
    </source>
</evidence>
<dbReference type="InterPro" id="IPR034505">
    <property type="entry name" value="Coproporphyrinogen-III_oxidase"/>
</dbReference>
<dbReference type="InterPro" id="IPR058240">
    <property type="entry name" value="rSAM_sf"/>
</dbReference>
<dbReference type="Gene3D" id="3.30.750.200">
    <property type="match status" value="1"/>
</dbReference>
<accession>A0ABU1YYR6</accession>
<dbReference type="GO" id="GO:0051989">
    <property type="term" value="F:coproporphyrinogen dehydrogenase activity"/>
    <property type="evidence" value="ECO:0007669"/>
    <property type="project" value="UniProtKB-EC"/>
</dbReference>
<comment type="caution">
    <text evidence="5">The sequence shown here is derived from an EMBL/GenBank/DDBJ whole genome shotgun (WGS) entry which is preliminary data.</text>
</comment>
<keyword evidence="3" id="KW-0411">Iron-sulfur</keyword>
<dbReference type="SFLD" id="SFLDS00029">
    <property type="entry name" value="Radical_SAM"/>
    <property type="match status" value="1"/>
</dbReference>
<comment type="similarity">
    <text evidence="1">Belongs to the anaerobic coproporphyrinogen-III oxidase family. HemW subfamily.</text>
</comment>
<name>A0ABU1YYR6_9MICC</name>
<dbReference type="PANTHER" id="PTHR13932:SF5">
    <property type="entry name" value="RADICAL S-ADENOSYL METHIONINE DOMAIN-CONTAINING PROTEIN 1, MITOCHONDRIAL"/>
    <property type="match status" value="1"/>
</dbReference>
<keyword evidence="3" id="KW-0143">Chaperone</keyword>
<dbReference type="Pfam" id="PF04055">
    <property type="entry name" value="Radical_SAM"/>
    <property type="match status" value="1"/>
</dbReference>
<dbReference type="InterPro" id="IPR004559">
    <property type="entry name" value="HemW-like"/>
</dbReference>
<evidence type="ECO:0000259" key="4">
    <source>
        <dbReference type="PROSITE" id="PS51918"/>
    </source>
</evidence>
<keyword evidence="3" id="KW-0479">Metal-binding</keyword>
<keyword evidence="3" id="KW-0949">S-adenosyl-L-methionine</keyword>
<dbReference type="PANTHER" id="PTHR13932">
    <property type="entry name" value="COPROPORPHYRINIGEN III OXIDASE"/>
    <property type="match status" value="1"/>
</dbReference>
<keyword evidence="5" id="KW-0560">Oxidoreductase</keyword>